<dbReference type="RefSeq" id="WP_015367550.1">
    <property type="nucleotide sequence ID" value="NC_015663.1"/>
</dbReference>
<dbReference type="NCBIfam" id="NF008959">
    <property type="entry name" value="PRK12302.1"/>
    <property type="match status" value="1"/>
</dbReference>
<dbReference type="OrthoDB" id="6630475at2"/>
<dbReference type="KEGG" id="eae:EAE_14770"/>
<reference evidence="1 2" key="1">
    <citation type="journal article" date="2012" name="J. Bacteriol.">
        <title>Complete genome sequence of Enterobacter aerogenes KCTC 2190.</title>
        <authorList>
            <person name="Shin S.H."/>
            <person name="Kim S."/>
            <person name="Kim J.Y."/>
            <person name="Lee S."/>
            <person name="Um Y."/>
            <person name="Oh M.K."/>
            <person name="Kim Y.R."/>
            <person name="Lee J."/>
            <person name="Yang K.S."/>
        </authorList>
    </citation>
    <scope>NUCLEOTIDE SEQUENCE [LARGE SCALE GENOMIC DNA]</scope>
    <source>
        <strain evidence="1 2">KCTC 2190</strain>
    </source>
</reference>
<organism evidence="1 2">
    <name type="scientific">Klebsiella aerogenes (strain ATCC 13048 / DSM 30053 / CCUG 1429 / JCM 1235 / KCTC 2190 / NBRC 13534 / NCIMB 10102 / NCTC 10006 / CDC 819-56)</name>
    <name type="common">Enterobacter aerogenes</name>
    <dbReference type="NCBI Taxonomy" id="1028307"/>
    <lineage>
        <taxon>Bacteria</taxon>
        <taxon>Pseudomonadati</taxon>
        <taxon>Pseudomonadota</taxon>
        <taxon>Gammaproteobacteria</taxon>
        <taxon>Enterobacterales</taxon>
        <taxon>Enterobacteriaceae</taxon>
        <taxon>Klebsiella/Raoultella group</taxon>
        <taxon>Klebsiella</taxon>
    </lineage>
</organism>
<accession>A0A0H3FYB3</accession>
<proteinExistence type="predicted"/>
<sequence length="127" mass="14209">MSVDRRYTNLLNKLINANIDLAAYLQLRKAKGYMSVSENDHLRDNLFELCHELRVHAPRLQHAIAPEEMEAFRLAGESVASAAVCLMSGHHDCPAYIAVNVEKLERCLSGLTMNIHILNNSAPMTHA</sequence>
<keyword evidence="2" id="KW-1185">Reference proteome</keyword>
<dbReference type="HOGENOM" id="CLU_161265_0_0_6"/>
<dbReference type="AlphaFoldDB" id="A0A0H3FYB3"/>
<dbReference type="Pfam" id="PF10799">
    <property type="entry name" value="YliH"/>
    <property type="match status" value="1"/>
</dbReference>
<protein>
    <submittedName>
        <fullName evidence="1">Biofilm formation regulatory protein BssR</fullName>
    </submittedName>
</protein>
<dbReference type="eggNOG" id="ENOG5031FBS">
    <property type="taxonomic scope" value="Bacteria"/>
</dbReference>
<dbReference type="PATRIC" id="fig|1028307.3.peg.2952"/>
<evidence type="ECO:0000313" key="2">
    <source>
        <dbReference type="Proteomes" id="UP000008881"/>
    </source>
</evidence>
<name>A0A0H3FYB3_KLEAK</name>
<dbReference type="Proteomes" id="UP000008881">
    <property type="component" value="Chromosome"/>
</dbReference>
<dbReference type="InterPro" id="IPR020359">
    <property type="entry name" value="Biofilm_regulator_BssR"/>
</dbReference>
<dbReference type="EMBL" id="CP002824">
    <property type="protein sequence ID" value="AEG97867.1"/>
    <property type="molecule type" value="Genomic_DNA"/>
</dbReference>
<evidence type="ECO:0000313" key="1">
    <source>
        <dbReference type="EMBL" id="AEG97867.1"/>
    </source>
</evidence>
<gene>
    <name evidence="1" type="primary">bssR</name>
    <name evidence="1" type="ordered locus">EAE_14770</name>
</gene>
<dbReference type="GeneID" id="93311143"/>